<dbReference type="VEuPathDB" id="AmoebaDB:DICPUDRAFT_85169"/>
<name>F1A4X5_DICPU</name>
<dbReference type="InterPro" id="IPR038832">
    <property type="entry name" value="CDCA3"/>
</dbReference>
<feature type="region of interest" description="Disordered" evidence="2">
    <location>
        <begin position="372"/>
        <end position="396"/>
    </location>
</feature>
<feature type="compositionally biased region" description="Low complexity" evidence="2">
    <location>
        <begin position="308"/>
        <end position="318"/>
    </location>
</feature>
<evidence type="ECO:0000313" key="4">
    <source>
        <dbReference type="Proteomes" id="UP000001064"/>
    </source>
</evidence>
<feature type="compositionally biased region" description="Low complexity" evidence="2">
    <location>
        <begin position="375"/>
        <end position="388"/>
    </location>
</feature>
<dbReference type="OMA" id="KFKRSPI"/>
<keyword evidence="4" id="KW-1185">Reference proteome</keyword>
<dbReference type="eggNOG" id="ENOG502SETV">
    <property type="taxonomic scope" value="Eukaryota"/>
</dbReference>
<dbReference type="RefSeq" id="XP_003294720.1">
    <property type="nucleotide sequence ID" value="XM_003294672.1"/>
</dbReference>
<accession>F1A4X5</accession>
<dbReference type="EMBL" id="GL871551">
    <property type="protein sequence ID" value="EGC28752.1"/>
    <property type="molecule type" value="Genomic_DNA"/>
</dbReference>
<feature type="coiled-coil region" evidence="1">
    <location>
        <begin position="254"/>
        <end position="281"/>
    </location>
</feature>
<evidence type="ECO:0000256" key="2">
    <source>
        <dbReference type="SAM" id="MobiDB-lite"/>
    </source>
</evidence>
<dbReference type="OrthoDB" id="6337960at2759"/>
<feature type="region of interest" description="Disordered" evidence="2">
    <location>
        <begin position="308"/>
        <end position="327"/>
    </location>
</feature>
<reference evidence="4" key="1">
    <citation type="journal article" date="2011" name="Genome Biol.">
        <title>Comparative genomics of the social amoebae Dictyostelium discoideum and Dictyostelium purpureum.</title>
        <authorList>
            <consortium name="US DOE Joint Genome Institute (JGI-PGF)"/>
            <person name="Sucgang R."/>
            <person name="Kuo A."/>
            <person name="Tian X."/>
            <person name="Salerno W."/>
            <person name="Parikh A."/>
            <person name="Feasley C.L."/>
            <person name="Dalin E."/>
            <person name="Tu H."/>
            <person name="Huang E."/>
            <person name="Barry K."/>
            <person name="Lindquist E."/>
            <person name="Shapiro H."/>
            <person name="Bruce D."/>
            <person name="Schmutz J."/>
            <person name="Salamov A."/>
            <person name="Fey P."/>
            <person name="Gaudet P."/>
            <person name="Anjard C."/>
            <person name="Babu M.M."/>
            <person name="Basu S."/>
            <person name="Bushmanova Y."/>
            <person name="van der Wel H."/>
            <person name="Katoh-Kurasawa M."/>
            <person name="Dinh C."/>
            <person name="Coutinho P.M."/>
            <person name="Saito T."/>
            <person name="Elias M."/>
            <person name="Schaap P."/>
            <person name="Kay R.R."/>
            <person name="Henrissat B."/>
            <person name="Eichinger L."/>
            <person name="Rivero F."/>
            <person name="Putnam N.H."/>
            <person name="West C.M."/>
            <person name="Loomis W.F."/>
            <person name="Chisholm R.L."/>
            <person name="Shaulsky G."/>
            <person name="Strassmann J.E."/>
            <person name="Queller D.C."/>
            <person name="Kuspa A."/>
            <person name="Grigoriev I.V."/>
        </authorList>
    </citation>
    <scope>NUCLEOTIDE SEQUENCE [LARGE SCALE GENOMIC DNA]</scope>
    <source>
        <strain evidence="4">QSDP1</strain>
    </source>
</reference>
<evidence type="ECO:0000313" key="3">
    <source>
        <dbReference type="EMBL" id="EGC28752.1"/>
    </source>
</evidence>
<keyword evidence="1" id="KW-0175">Coiled coil</keyword>
<gene>
    <name evidence="3" type="ORF">DICPUDRAFT_85169</name>
</gene>
<dbReference type="FunCoup" id="F1A4X5">
    <property type="interactions" value="723"/>
</dbReference>
<sequence length="486" mass="54828">MQFLKKQKEYLTSCFSLNTATIAKEEYELIDPRSPSRTIKRSPFKKSQPQQNIDPRSPTNSFKRSPIRKNNNNIYDPRSPSLKIKRSPINLNKNNNNVLDPRSPSLKIKRSPLAFKKIKTQRQHQNLFDPRSPSLKFKRTPFKQHQNLDPRSPSLQRTPLAVNNEIKSKEPEICSTPFSKSINNENNDISTPISTVPIELSTTPSQEDSLNSFKSLLENEIKQNDSIKFDQEKEINIVSTTTNETIIDEVNEIVKEISEIIKEVVLEKEEEKAELKNIDETSNIIETLDSLIIQDLKEDIQIELSPTKTTTTSHLSKSNEISAPSNLINPRLSKLQKSKEVFRSSPSLLSPNKKLSPSKRLALFSANINGSPKLSRNNNNFSSPSSNSGTPTKRFSSLMNQENSTSCTNLLHSIISDQIENNPDSLNKILTTNSGTPTKRLSFANSNHGAPLSPKLTPKRMFSQPKHILLNQKHSSTSNLSTHSIK</sequence>
<feature type="region of interest" description="Disordered" evidence="2">
    <location>
        <begin position="31"/>
        <end position="105"/>
    </location>
</feature>
<proteinExistence type="predicted"/>
<feature type="compositionally biased region" description="Polar residues" evidence="2">
    <location>
        <begin position="45"/>
        <end position="74"/>
    </location>
</feature>
<dbReference type="AlphaFoldDB" id="F1A4X5"/>
<dbReference type="PANTHER" id="PTHR34756:SF1">
    <property type="entry name" value="CELL DIVISION CYCLE-ASSOCIATED PROTEIN 3"/>
    <property type="match status" value="1"/>
</dbReference>
<dbReference type="KEGG" id="dpp:DICPUDRAFT_85169"/>
<organism evidence="3 4">
    <name type="scientific">Dictyostelium purpureum</name>
    <name type="common">Slime mold</name>
    <dbReference type="NCBI Taxonomy" id="5786"/>
    <lineage>
        <taxon>Eukaryota</taxon>
        <taxon>Amoebozoa</taxon>
        <taxon>Evosea</taxon>
        <taxon>Eumycetozoa</taxon>
        <taxon>Dictyostelia</taxon>
        <taxon>Dictyosteliales</taxon>
        <taxon>Dictyosteliaceae</taxon>
        <taxon>Dictyostelium</taxon>
    </lineage>
</organism>
<dbReference type="PANTHER" id="PTHR34756">
    <property type="entry name" value="CELL DIVISION CYCLE-ASSOCIATED PROTEIN 3"/>
    <property type="match status" value="1"/>
</dbReference>
<evidence type="ECO:0000256" key="1">
    <source>
        <dbReference type="SAM" id="Coils"/>
    </source>
</evidence>
<dbReference type="Proteomes" id="UP000001064">
    <property type="component" value="Unassembled WGS sequence"/>
</dbReference>
<dbReference type="GeneID" id="10507253"/>
<protein>
    <submittedName>
        <fullName evidence="3">Uncharacterized protein</fullName>
    </submittedName>
</protein>
<dbReference type="InParanoid" id="F1A4X5"/>